<dbReference type="SUPFAM" id="SSF53720">
    <property type="entry name" value="ALDH-like"/>
    <property type="match status" value="1"/>
</dbReference>
<dbReference type="GO" id="GO:0009013">
    <property type="term" value="F:succinate-semialdehyde dehydrogenase [NAD(P)+] activity"/>
    <property type="evidence" value="ECO:0007669"/>
    <property type="project" value="UniProtKB-EC"/>
</dbReference>
<accession>A0A7S8FB24</accession>
<dbReference type="PANTHER" id="PTHR42991">
    <property type="entry name" value="ALDEHYDE DEHYDROGENASE"/>
    <property type="match status" value="1"/>
</dbReference>
<dbReference type="InterPro" id="IPR016163">
    <property type="entry name" value="Ald_DH_C"/>
</dbReference>
<comment type="similarity">
    <text evidence="1">Belongs to the aldehyde dehydrogenase family.</text>
</comment>
<keyword evidence="2 4" id="KW-0560">Oxidoreductase</keyword>
<dbReference type="Gene3D" id="3.40.309.10">
    <property type="entry name" value="Aldehyde Dehydrogenase, Chain A, domain 2"/>
    <property type="match status" value="1"/>
</dbReference>
<evidence type="ECO:0000256" key="1">
    <source>
        <dbReference type="ARBA" id="ARBA00009986"/>
    </source>
</evidence>
<dbReference type="InterPro" id="IPR016161">
    <property type="entry name" value="Ald_DH/histidinol_DH"/>
</dbReference>
<dbReference type="Proteomes" id="UP000593737">
    <property type="component" value="Chromosome"/>
</dbReference>
<gene>
    <name evidence="4" type="ORF">Nkreftii_000404</name>
</gene>
<reference evidence="4 5" key="1">
    <citation type="journal article" date="2020" name="ISME J.">
        <title>Enrichment and physiological characterization of a novel comammox Nitrospira indicates ammonium inhibition of complete nitrification.</title>
        <authorList>
            <person name="Sakoula D."/>
            <person name="Koch H."/>
            <person name="Frank J."/>
            <person name="Jetten M.S.M."/>
            <person name="van Kessel M.A.H.J."/>
            <person name="Lucker S."/>
        </authorList>
    </citation>
    <scope>NUCLEOTIDE SEQUENCE [LARGE SCALE GENOMIC DNA]</scope>
    <source>
        <strain evidence="4">Comreactor17</strain>
    </source>
</reference>
<dbReference type="EC" id="1.2.1.16" evidence="4"/>
<dbReference type="PANTHER" id="PTHR42991:SF1">
    <property type="entry name" value="ALDEHYDE DEHYDROGENASE"/>
    <property type="match status" value="1"/>
</dbReference>
<dbReference type="GO" id="GO:0008911">
    <property type="term" value="F:lactaldehyde dehydrogenase (NAD+) activity"/>
    <property type="evidence" value="ECO:0007669"/>
    <property type="project" value="TreeGrafter"/>
</dbReference>
<dbReference type="InterPro" id="IPR051020">
    <property type="entry name" value="ALDH-related_metabolic_enz"/>
</dbReference>
<dbReference type="InterPro" id="IPR016162">
    <property type="entry name" value="Ald_DH_N"/>
</dbReference>
<proteinExistence type="inferred from homology"/>
<evidence type="ECO:0000256" key="2">
    <source>
        <dbReference type="ARBA" id="ARBA00023002"/>
    </source>
</evidence>
<name>A0A7S8FB24_9BACT</name>
<evidence type="ECO:0000259" key="3">
    <source>
        <dbReference type="Pfam" id="PF00171"/>
    </source>
</evidence>
<organism evidence="4 5">
    <name type="scientific">Candidatus Nitrospira kreftii</name>
    <dbReference type="NCBI Taxonomy" id="2652173"/>
    <lineage>
        <taxon>Bacteria</taxon>
        <taxon>Pseudomonadati</taxon>
        <taxon>Nitrospirota</taxon>
        <taxon>Nitrospiria</taxon>
        <taxon>Nitrospirales</taxon>
        <taxon>Nitrospiraceae</taxon>
        <taxon>Nitrospira</taxon>
    </lineage>
</organism>
<dbReference type="CDD" id="cd07147">
    <property type="entry name" value="ALDH_F21_RNP123"/>
    <property type="match status" value="1"/>
</dbReference>
<dbReference type="AlphaFoldDB" id="A0A7S8FB24"/>
<dbReference type="KEGG" id="nkf:Nkreftii_000404"/>
<evidence type="ECO:0000313" key="5">
    <source>
        <dbReference type="Proteomes" id="UP000593737"/>
    </source>
</evidence>
<dbReference type="InterPro" id="IPR015590">
    <property type="entry name" value="Aldehyde_DH_dom"/>
</dbReference>
<dbReference type="EMBL" id="CP047423">
    <property type="protein sequence ID" value="QPD02630.1"/>
    <property type="molecule type" value="Genomic_DNA"/>
</dbReference>
<sequence length="484" mass="52020">MQESRPFLVHGQWKQGQIAAPVVDPFSGKLVARVDQATEYDVDQAMASTSSAAGPMGQLPSHARYDILQQIAALLYRRRDEFAQTITMEAGKPITDAKREVSRAIQTFTVAAEEARRIPGEVIPLDWTPGFDTHIGLLRRFPIGPILGITPFNFPLNLVAHKVAPALASGNSILIKPAPQTPLTALLLGEVAVEAGVPPGGLNVVPCDNLVAERMVVDPRFKLLSFTGSVAVGWMLKAKCGKKKVTLELGGNAGVVIESDADIELAAQRCAAGGFGYAGQTCISVQRIFVHHSIADLFTTKLLMHVARLKTGDPTDETTSIGPLIDHAAAERVEGWIGEAVADGARVLLGGKRTGSLVEATVLSNVNPEMKVSCREVFGPVVTVTPYRQLSEAVALLNQSDFGLQAGIFTQDVNKIFYAYRHLDVGAVLANEIPTFRADHMPYGGVKDSGLGREGIRAAIEDMTEPRMLIMNLKEPFGSTEKIV</sequence>
<feature type="domain" description="Aldehyde dehydrogenase" evidence="3">
    <location>
        <begin position="19"/>
        <end position="467"/>
    </location>
</feature>
<dbReference type="Gene3D" id="3.40.605.10">
    <property type="entry name" value="Aldehyde Dehydrogenase, Chain A, domain 1"/>
    <property type="match status" value="1"/>
</dbReference>
<evidence type="ECO:0000313" key="4">
    <source>
        <dbReference type="EMBL" id="QPD02630.1"/>
    </source>
</evidence>
<dbReference type="Pfam" id="PF00171">
    <property type="entry name" value="Aldedh"/>
    <property type="match status" value="1"/>
</dbReference>
<dbReference type="FunFam" id="3.40.605.10:FF:000063">
    <property type="entry name" value="Succinate-semialdehyde dehydrogenase, mitochondrial"/>
    <property type="match status" value="1"/>
</dbReference>
<protein>
    <submittedName>
        <fullName evidence="4">Succinate semialdehyde dehydrogenase</fullName>
        <ecNumber evidence="4">1.2.1.16</ecNumber>
    </submittedName>
</protein>